<comment type="caution">
    <text evidence="4">The sequence shown here is derived from an EMBL/GenBank/DDBJ whole genome shotgun (WGS) entry which is preliminary data.</text>
</comment>
<accession>A0A9P6D951</accession>
<dbReference type="PROSITE" id="PS50059">
    <property type="entry name" value="FKBP_PPIASE"/>
    <property type="match status" value="1"/>
</dbReference>
<dbReference type="Proteomes" id="UP000807025">
    <property type="component" value="Unassembled WGS sequence"/>
</dbReference>
<sequence>MHAGLATAAGTATTGAPEDTNATTLPAAGGANAVGDHVQSKPAPVIARPALAPGPRANPPRQARKVANASDKAPRKQKAADATGETNDISSVVAKAPQKQKKRKNEEQSHPLRSNQVAKWRQTKAAGAPDLEHVGTAMSLQSDGSVLLADSPTPQANVGPKNIANTGDLNVPESENRVKGTGASITIGSKVDVYYVLKVWQGGSFKKFISLTSVKPPLCITIGDQYALYGLSEYLEGMAKGGEHLIFIPPTHVPNITFLSGVPNDTTLCIKVKLWNVRELAVSPAPGDSRVAKSDLSLNVVSPKEIATSATQPANLQPSLDGTPKKNIPISDSKPVNLELSLHEMAPKKTASSYAEAVKPGLSLIEAPESDTSS</sequence>
<dbReference type="Pfam" id="PF00254">
    <property type="entry name" value="FKBP_C"/>
    <property type="match status" value="1"/>
</dbReference>
<organism evidence="4 5">
    <name type="scientific">Pleurotus eryngii</name>
    <name type="common">Boletus of the steppes</name>
    <dbReference type="NCBI Taxonomy" id="5323"/>
    <lineage>
        <taxon>Eukaryota</taxon>
        <taxon>Fungi</taxon>
        <taxon>Dikarya</taxon>
        <taxon>Basidiomycota</taxon>
        <taxon>Agaricomycotina</taxon>
        <taxon>Agaricomycetes</taxon>
        <taxon>Agaricomycetidae</taxon>
        <taxon>Agaricales</taxon>
        <taxon>Pleurotineae</taxon>
        <taxon>Pleurotaceae</taxon>
        <taxon>Pleurotus</taxon>
    </lineage>
</organism>
<dbReference type="InterPro" id="IPR001179">
    <property type="entry name" value="PPIase_FKBP_dom"/>
</dbReference>
<feature type="compositionally biased region" description="Polar residues" evidence="2">
    <location>
        <begin position="308"/>
        <end position="320"/>
    </location>
</feature>
<gene>
    <name evidence="4" type="ORF">BDN71DRAFT_1513159</name>
</gene>
<keyword evidence="1" id="KW-0697">Rotamase</keyword>
<dbReference type="EC" id="5.2.1.8" evidence="1"/>
<evidence type="ECO:0000256" key="1">
    <source>
        <dbReference type="PROSITE-ProRule" id="PRU00277"/>
    </source>
</evidence>
<feature type="region of interest" description="Disordered" evidence="2">
    <location>
        <begin position="1"/>
        <end position="124"/>
    </location>
</feature>
<evidence type="ECO:0000256" key="2">
    <source>
        <dbReference type="SAM" id="MobiDB-lite"/>
    </source>
</evidence>
<comment type="catalytic activity">
    <reaction evidence="1">
        <text>[protein]-peptidylproline (omega=180) = [protein]-peptidylproline (omega=0)</text>
        <dbReference type="Rhea" id="RHEA:16237"/>
        <dbReference type="Rhea" id="RHEA-COMP:10747"/>
        <dbReference type="Rhea" id="RHEA-COMP:10748"/>
        <dbReference type="ChEBI" id="CHEBI:83833"/>
        <dbReference type="ChEBI" id="CHEBI:83834"/>
        <dbReference type="EC" id="5.2.1.8"/>
    </reaction>
</comment>
<reference evidence="4" key="1">
    <citation type="submission" date="2020-11" db="EMBL/GenBank/DDBJ databases">
        <authorList>
            <consortium name="DOE Joint Genome Institute"/>
            <person name="Ahrendt S."/>
            <person name="Riley R."/>
            <person name="Andreopoulos W."/>
            <person name="Labutti K."/>
            <person name="Pangilinan J."/>
            <person name="Ruiz-Duenas F.J."/>
            <person name="Barrasa J.M."/>
            <person name="Sanchez-Garcia M."/>
            <person name="Camarero S."/>
            <person name="Miyauchi S."/>
            <person name="Serrano A."/>
            <person name="Linde D."/>
            <person name="Babiker R."/>
            <person name="Drula E."/>
            <person name="Ayuso-Fernandez I."/>
            <person name="Pacheco R."/>
            <person name="Padilla G."/>
            <person name="Ferreira P."/>
            <person name="Barriuso J."/>
            <person name="Kellner H."/>
            <person name="Castanera R."/>
            <person name="Alfaro M."/>
            <person name="Ramirez L."/>
            <person name="Pisabarro A.G."/>
            <person name="Kuo A."/>
            <person name="Tritt A."/>
            <person name="Lipzen A."/>
            <person name="He G."/>
            <person name="Yan M."/>
            <person name="Ng V."/>
            <person name="Cullen D."/>
            <person name="Martin F."/>
            <person name="Rosso M.-N."/>
            <person name="Henrissat B."/>
            <person name="Hibbett D."/>
            <person name="Martinez A.T."/>
            <person name="Grigoriev I.V."/>
        </authorList>
    </citation>
    <scope>NUCLEOTIDE SEQUENCE</scope>
    <source>
        <strain evidence="4">ATCC 90797</strain>
    </source>
</reference>
<dbReference type="Gene3D" id="3.10.50.40">
    <property type="match status" value="1"/>
</dbReference>
<evidence type="ECO:0000259" key="3">
    <source>
        <dbReference type="PROSITE" id="PS50059"/>
    </source>
</evidence>
<keyword evidence="1" id="KW-0413">Isomerase</keyword>
<proteinExistence type="predicted"/>
<dbReference type="InterPro" id="IPR046357">
    <property type="entry name" value="PPIase_dom_sf"/>
</dbReference>
<dbReference type="SUPFAM" id="SSF54534">
    <property type="entry name" value="FKBP-like"/>
    <property type="match status" value="1"/>
</dbReference>
<protein>
    <recommendedName>
        <fullName evidence="1">peptidylprolyl isomerase</fullName>
        <ecNumber evidence="1">5.2.1.8</ecNumber>
    </recommendedName>
</protein>
<evidence type="ECO:0000313" key="5">
    <source>
        <dbReference type="Proteomes" id="UP000807025"/>
    </source>
</evidence>
<name>A0A9P6D951_PLEER</name>
<evidence type="ECO:0000313" key="4">
    <source>
        <dbReference type="EMBL" id="KAF9488319.1"/>
    </source>
</evidence>
<feature type="region of interest" description="Disordered" evidence="2">
    <location>
        <begin position="307"/>
        <end position="333"/>
    </location>
</feature>
<feature type="compositionally biased region" description="Low complexity" evidence="2">
    <location>
        <begin position="1"/>
        <end position="16"/>
    </location>
</feature>
<keyword evidence="5" id="KW-1185">Reference proteome</keyword>
<feature type="domain" description="PPIase FKBP-type" evidence="3">
    <location>
        <begin position="188"/>
        <end position="278"/>
    </location>
</feature>
<dbReference type="EMBL" id="MU154719">
    <property type="protein sequence ID" value="KAF9488319.1"/>
    <property type="molecule type" value="Genomic_DNA"/>
</dbReference>
<dbReference type="GO" id="GO:0003755">
    <property type="term" value="F:peptidyl-prolyl cis-trans isomerase activity"/>
    <property type="evidence" value="ECO:0007669"/>
    <property type="project" value="UniProtKB-KW"/>
</dbReference>
<dbReference type="AlphaFoldDB" id="A0A9P6D951"/>